<evidence type="ECO:0000256" key="2">
    <source>
        <dbReference type="ARBA" id="ARBA00023125"/>
    </source>
</evidence>
<organism evidence="7 8">
    <name type="scientific">Paenibacillus contaminans</name>
    <dbReference type="NCBI Taxonomy" id="450362"/>
    <lineage>
        <taxon>Bacteria</taxon>
        <taxon>Bacillati</taxon>
        <taxon>Bacillota</taxon>
        <taxon>Bacilli</taxon>
        <taxon>Bacillales</taxon>
        <taxon>Paenibacillaceae</taxon>
        <taxon>Paenibacillus</taxon>
    </lineage>
</organism>
<keyword evidence="4" id="KW-0597">Phosphoprotein</keyword>
<dbReference type="Pfam" id="PF00072">
    <property type="entry name" value="Response_reg"/>
    <property type="match status" value="1"/>
</dbReference>
<dbReference type="SUPFAM" id="SSF52172">
    <property type="entry name" value="CheY-like"/>
    <property type="match status" value="1"/>
</dbReference>
<keyword evidence="3" id="KW-0804">Transcription</keyword>
<reference evidence="7 8" key="1">
    <citation type="journal article" date="2009" name="Int. J. Syst. Evol. Microbiol.">
        <title>Paenibacillus contaminans sp. nov., isolated from a contaminated laboratory plate.</title>
        <authorList>
            <person name="Chou J.H."/>
            <person name="Lee J.H."/>
            <person name="Lin M.C."/>
            <person name="Chang P.S."/>
            <person name="Arun A.B."/>
            <person name="Young C.C."/>
            <person name="Chen W.M."/>
        </authorList>
    </citation>
    <scope>NUCLEOTIDE SEQUENCE [LARGE SCALE GENOMIC DNA]</scope>
    <source>
        <strain evidence="7 8">CKOBP-6</strain>
    </source>
</reference>
<feature type="modified residue" description="4-aspartylphosphate" evidence="4">
    <location>
        <position position="55"/>
    </location>
</feature>
<dbReference type="InterPro" id="IPR009057">
    <property type="entry name" value="Homeodomain-like_sf"/>
</dbReference>
<feature type="domain" description="HTH araC/xylS-type" evidence="5">
    <location>
        <begin position="370"/>
        <end position="468"/>
    </location>
</feature>
<dbReference type="Pfam" id="PF12833">
    <property type="entry name" value="HTH_18"/>
    <property type="match status" value="1"/>
</dbReference>
<gene>
    <name evidence="7" type="ORF">DQG23_39775</name>
</gene>
<dbReference type="GO" id="GO:0000160">
    <property type="term" value="P:phosphorelay signal transduction system"/>
    <property type="evidence" value="ECO:0007669"/>
    <property type="project" value="InterPro"/>
</dbReference>
<evidence type="ECO:0000256" key="1">
    <source>
        <dbReference type="ARBA" id="ARBA00023015"/>
    </source>
</evidence>
<dbReference type="PANTHER" id="PTHR43280">
    <property type="entry name" value="ARAC-FAMILY TRANSCRIPTIONAL REGULATOR"/>
    <property type="match status" value="1"/>
</dbReference>
<dbReference type="PROSITE" id="PS50110">
    <property type="entry name" value="RESPONSE_REGULATORY"/>
    <property type="match status" value="1"/>
</dbReference>
<protein>
    <submittedName>
        <fullName evidence="7">DNA-binding response regulator</fullName>
    </submittedName>
</protein>
<dbReference type="PROSITE" id="PS01124">
    <property type="entry name" value="HTH_ARAC_FAMILY_2"/>
    <property type="match status" value="1"/>
</dbReference>
<name>A0A329LRK2_9BACL</name>
<dbReference type="PROSITE" id="PS00041">
    <property type="entry name" value="HTH_ARAC_FAMILY_1"/>
    <property type="match status" value="1"/>
</dbReference>
<evidence type="ECO:0000256" key="3">
    <source>
        <dbReference type="ARBA" id="ARBA00023163"/>
    </source>
</evidence>
<evidence type="ECO:0000313" key="8">
    <source>
        <dbReference type="Proteomes" id="UP000250369"/>
    </source>
</evidence>
<dbReference type="SUPFAM" id="SSF46689">
    <property type="entry name" value="Homeodomain-like"/>
    <property type="match status" value="2"/>
</dbReference>
<dbReference type="GO" id="GO:0003700">
    <property type="term" value="F:DNA-binding transcription factor activity"/>
    <property type="evidence" value="ECO:0007669"/>
    <property type="project" value="InterPro"/>
</dbReference>
<dbReference type="InterPro" id="IPR001789">
    <property type="entry name" value="Sig_transdc_resp-reg_receiver"/>
</dbReference>
<keyword evidence="8" id="KW-1185">Reference proteome</keyword>
<dbReference type="SMART" id="SM00342">
    <property type="entry name" value="HTH_ARAC"/>
    <property type="match status" value="1"/>
</dbReference>
<proteinExistence type="predicted"/>
<keyword evidence="1" id="KW-0805">Transcription regulation</keyword>
<dbReference type="Gene3D" id="3.40.50.2300">
    <property type="match status" value="1"/>
</dbReference>
<dbReference type="Gene3D" id="1.10.10.60">
    <property type="entry name" value="Homeodomain-like"/>
    <property type="match status" value="2"/>
</dbReference>
<evidence type="ECO:0000259" key="6">
    <source>
        <dbReference type="PROSITE" id="PS50110"/>
    </source>
</evidence>
<dbReference type="AlphaFoldDB" id="A0A329LRK2"/>
<evidence type="ECO:0000256" key="4">
    <source>
        <dbReference type="PROSITE-ProRule" id="PRU00169"/>
    </source>
</evidence>
<dbReference type="Proteomes" id="UP000250369">
    <property type="component" value="Unassembled WGS sequence"/>
</dbReference>
<dbReference type="RefSeq" id="WP_113036607.1">
    <property type="nucleotide sequence ID" value="NZ_QMFB01000051.1"/>
</dbReference>
<dbReference type="EMBL" id="QMFB01000051">
    <property type="protein sequence ID" value="RAV09233.1"/>
    <property type="molecule type" value="Genomic_DNA"/>
</dbReference>
<comment type="caution">
    <text evidence="7">The sequence shown here is derived from an EMBL/GenBank/DDBJ whole genome shotgun (WGS) entry which is preliminary data.</text>
</comment>
<evidence type="ECO:0000259" key="5">
    <source>
        <dbReference type="PROSITE" id="PS01124"/>
    </source>
</evidence>
<dbReference type="OrthoDB" id="1769137at2"/>
<dbReference type="GO" id="GO:0043565">
    <property type="term" value="F:sequence-specific DNA binding"/>
    <property type="evidence" value="ECO:0007669"/>
    <property type="project" value="InterPro"/>
</dbReference>
<dbReference type="InterPro" id="IPR011006">
    <property type="entry name" value="CheY-like_superfamily"/>
</dbReference>
<dbReference type="SMART" id="SM00448">
    <property type="entry name" value="REC"/>
    <property type="match status" value="1"/>
</dbReference>
<dbReference type="PANTHER" id="PTHR43280:SF28">
    <property type="entry name" value="HTH-TYPE TRANSCRIPTIONAL ACTIVATOR RHAS"/>
    <property type="match status" value="1"/>
</dbReference>
<keyword evidence="2 7" id="KW-0238">DNA-binding</keyword>
<dbReference type="CDD" id="cd17536">
    <property type="entry name" value="REC_YesN-like"/>
    <property type="match status" value="1"/>
</dbReference>
<accession>A0A329LRK2</accession>
<sequence length="470" mass="53875">MLKVLIVDDDKLVRKGLILTMPWADFGMEVVGEANNGVKALEFLAGQEVDLLVTDLEMPAMRGIELMQHVKAAYPHIWMVVLTFHQDFDNIQQALRIGAIDYIAKVQLEQERMEEVLGRIANRIRDERMLDSRQRLTGGFQEAPGMTGEHKGSIVFVNLFGKADPKALQAIPFVRTLPLTGIGFGLWVLETGGAIPDTDTDILARYGLQHDWAIIRVSGTSGSGKNEFHGRLHAYKEHAFFYDYVPGQSLYELTADKLFYDEFHVPAESEMLRLREGWTALFWATDDAVYEELHAETQRLRPPVSRLESIFYSAAAEWRRILPESAFPALGSMQPFPFWANGVEWLHAVRRELRGKLRKTYSDEVLQSIMKAVTYIRKHFNQEMRLADAAKEANMSRSYFSQCFKDIVGQSFNDYVRSLRIAHAEVLLQQTANPIYWVAEQCGYVNEKYFSRVFSERIGMLPSEYRQMPK</sequence>
<dbReference type="InterPro" id="IPR018060">
    <property type="entry name" value="HTH_AraC"/>
</dbReference>
<evidence type="ECO:0000313" key="7">
    <source>
        <dbReference type="EMBL" id="RAV09233.1"/>
    </source>
</evidence>
<dbReference type="InterPro" id="IPR018062">
    <property type="entry name" value="HTH_AraC-typ_CS"/>
</dbReference>
<feature type="domain" description="Response regulatory" evidence="6">
    <location>
        <begin position="3"/>
        <end position="120"/>
    </location>
</feature>